<evidence type="ECO:0000256" key="1">
    <source>
        <dbReference type="SAM" id="Phobius"/>
    </source>
</evidence>
<protein>
    <recommendedName>
        <fullName evidence="2">Membrane protein NfeD2 N-terminal transmembrane domain-containing protein</fullName>
    </recommendedName>
</protein>
<keyword evidence="1" id="KW-0472">Membrane</keyword>
<feature type="transmembrane region" description="Helical" evidence="1">
    <location>
        <begin position="12"/>
        <end position="30"/>
    </location>
</feature>
<keyword evidence="1" id="KW-0812">Transmembrane</keyword>
<proteinExistence type="predicted"/>
<keyword evidence="1" id="KW-1133">Transmembrane helix</keyword>
<dbReference type="Gene3D" id="2.40.50.140">
    <property type="entry name" value="Nucleic acid-binding proteins"/>
    <property type="match status" value="1"/>
</dbReference>
<organism evidence="3 4">
    <name type="scientific">Oceanobacillus profundus</name>
    <dbReference type="NCBI Taxonomy" id="372463"/>
    <lineage>
        <taxon>Bacteria</taxon>
        <taxon>Bacillati</taxon>
        <taxon>Bacillota</taxon>
        <taxon>Bacilli</taxon>
        <taxon>Bacillales</taxon>
        <taxon>Bacillaceae</taxon>
        <taxon>Oceanobacillus</taxon>
    </lineage>
</organism>
<feature type="domain" description="Membrane protein NfeD2 N-terminal transmembrane" evidence="2">
    <location>
        <begin position="2"/>
        <end position="101"/>
    </location>
</feature>
<comment type="caution">
    <text evidence="3">The sequence shown here is derived from an EMBL/GenBank/DDBJ whole genome shotgun (WGS) entry which is preliminary data.</text>
</comment>
<feature type="transmembrane region" description="Helical" evidence="1">
    <location>
        <begin position="42"/>
        <end position="62"/>
    </location>
</feature>
<dbReference type="AlphaFoldDB" id="A0A417YAX6"/>
<dbReference type="RefSeq" id="WP_118890351.1">
    <property type="nucleotide sequence ID" value="NZ_PHUT01000021.1"/>
</dbReference>
<reference evidence="3 4" key="1">
    <citation type="journal article" date="2007" name="Int. J. Syst. Evol. Microbiol.">
        <title>Oceanobacillus profundus sp. nov., isolated from a deep-sea sediment core.</title>
        <authorList>
            <person name="Kim Y.G."/>
            <person name="Choi D.H."/>
            <person name="Hyun S."/>
            <person name="Cho B.C."/>
        </authorList>
    </citation>
    <scope>NUCLEOTIDE SEQUENCE [LARGE SCALE GENOMIC DNA]</scope>
    <source>
        <strain evidence="3 4">DSM 18246</strain>
    </source>
</reference>
<keyword evidence="4" id="KW-1185">Reference proteome</keyword>
<gene>
    <name evidence="3" type="ORF">D1B32_20870</name>
</gene>
<dbReference type="Proteomes" id="UP000285456">
    <property type="component" value="Unassembled WGS sequence"/>
</dbReference>
<name>A0A417YAX6_9BACI</name>
<dbReference type="InterPro" id="IPR058653">
    <property type="entry name" value="NfeD2_TM"/>
</dbReference>
<accession>A0A417YAX6</accession>
<dbReference type="OrthoDB" id="1683445at2"/>
<dbReference type="Pfam" id="PF25842">
    <property type="entry name" value="NfeD_TM"/>
    <property type="match status" value="1"/>
</dbReference>
<feature type="transmembrane region" description="Helical" evidence="1">
    <location>
        <begin position="68"/>
        <end position="94"/>
    </location>
</feature>
<evidence type="ECO:0000259" key="2">
    <source>
        <dbReference type="Pfam" id="PF25842"/>
    </source>
</evidence>
<dbReference type="InterPro" id="IPR012340">
    <property type="entry name" value="NA-bd_OB-fold"/>
</dbReference>
<dbReference type="EMBL" id="QWEH01000021">
    <property type="protein sequence ID" value="RHW29667.1"/>
    <property type="molecule type" value="Genomic_DNA"/>
</dbReference>
<sequence length="181" mass="19905">MMLFDTPIETIYLITLIVAGILTILYLLFGDILEVITEAISFVHPVLILSFITFFSASGYIFEVLTSFNSLLIIGISIVFSFLLTTLLNVFVLIPISSAEESLSYTEDSLKGRVGKIIIPIPENGFGEIIIDSKSGMISKPAAAYEHQPIEAGMQVLVIEIENGVLYVVPYETDLDAEYSV</sequence>
<evidence type="ECO:0000313" key="3">
    <source>
        <dbReference type="EMBL" id="RHW29667.1"/>
    </source>
</evidence>
<evidence type="ECO:0000313" key="4">
    <source>
        <dbReference type="Proteomes" id="UP000285456"/>
    </source>
</evidence>